<dbReference type="GO" id="GO:0003714">
    <property type="term" value="F:transcription corepressor activity"/>
    <property type="evidence" value="ECO:0007669"/>
    <property type="project" value="InterPro"/>
</dbReference>
<dbReference type="EMBL" id="AMGX01000005">
    <property type="protein sequence ID" value="EXJ72912.1"/>
    <property type="molecule type" value="Genomic_DNA"/>
</dbReference>
<feature type="repeat" description="WD" evidence="5">
    <location>
        <begin position="579"/>
        <end position="619"/>
    </location>
</feature>
<dbReference type="GO" id="GO:0006357">
    <property type="term" value="P:regulation of transcription by RNA polymerase II"/>
    <property type="evidence" value="ECO:0007669"/>
    <property type="project" value="TreeGrafter"/>
</dbReference>
<name>W9WXI7_9EURO</name>
<feature type="compositionally biased region" description="Basic and acidic residues" evidence="6">
    <location>
        <begin position="100"/>
        <end position="109"/>
    </location>
</feature>
<feature type="region of interest" description="Disordered" evidence="6">
    <location>
        <begin position="90"/>
        <end position="175"/>
    </location>
</feature>
<keyword evidence="3" id="KW-0677">Repeat</keyword>
<evidence type="ECO:0000313" key="9">
    <source>
        <dbReference type="Proteomes" id="UP000019471"/>
    </source>
</evidence>
<evidence type="ECO:0000313" key="8">
    <source>
        <dbReference type="EMBL" id="EXJ72912.1"/>
    </source>
</evidence>
<accession>W9WXI7</accession>
<dbReference type="GO" id="GO:0034967">
    <property type="term" value="C:Set3 complex"/>
    <property type="evidence" value="ECO:0007669"/>
    <property type="project" value="TreeGrafter"/>
</dbReference>
<evidence type="ECO:0000256" key="4">
    <source>
        <dbReference type="ARBA" id="ARBA00023242"/>
    </source>
</evidence>
<dbReference type="InterPro" id="IPR015943">
    <property type="entry name" value="WD40/YVTN_repeat-like_dom_sf"/>
</dbReference>
<dbReference type="PROSITE" id="PS50896">
    <property type="entry name" value="LISH"/>
    <property type="match status" value="1"/>
</dbReference>
<dbReference type="PANTHER" id="PTHR22846">
    <property type="entry name" value="WD40 REPEAT PROTEIN"/>
    <property type="match status" value="1"/>
</dbReference>
<dbReference type="InterPro" id="IPR036322">
    <property type="entry name" value="WD40_repeat_dom_sf"/>
</dbReference>
<gene>
    <name evidence="8" type="ORF">A1O5_04060</name>
</gene>
<dbReference type="InterPro" id="IPR006594">
    <property type="entry name" value="LisH"/>
</dbReference>
<dbReference type="Gene3D" id="2.130.10.10">
    <property type="entry name" value="YVTN repeat-like/Quinoprotein amine dehydrogenase"/>
    <property type="match status" value="1"/>
</dbReference>
<sequence length="702" mass="76052">METDAASTFSAKPPPLTSDQLNYLIWRYLQESGYAEAAVKLQRDWNVEAETLPFAKCVQGHALVSLVQKGLRYHHLSLTIDENGRPSKQLDPSMFFFGPESEKPPRELPEEVVLSAPSPNGSVAEPRRQPRDGIANGLHEALAAQPAPKRGRKTAPSSERNGSVARKPSTSANRHGHVSAMDVDMLNGHLVPLADARSPSATEPAVDEKGLLINGVKADERMDIDEESPAADHHNHQPHIELVLPTAHTLVMGQSIGIQVAPAKVANLSASTTILQIPPATGHETSKPVTRVAWRPGDDKLLTAIGDDYCGFWNVADQASDTSGPARFQELLESGEGRLVSAMAWEPNGELLAVATYSDHSTQIHLFDGQELSMLEALPASQRAITSLLWHCQGSRLLGIAPYDSDTTDPSQPSGSSILLWDLSKLDGLAEPSTVLVPEILVDVDGAFFDGDGVVCAAGQNAVYYCRAFTDVGVEQKWTSDPDEADQWTFIRCAWHGESDAMLVAASAETGTLWMPAQNIVKRGAHDTPITGLELRPRLSGTLNSSWRQEFATSSMDGTIKVWKCDGETTSIISICKLIIGHGSPVMALSYSPDGFCLAGASYDVARIWNAEHGHNLMATWKDEQNMWKGSKLKDDDMMSMGGMSSVNGDTIQTSSEHTLVWDGQSKRLTFGLGSQVSIVPTAHLKSCGAHMFQVALIEFQR</sequence>
<keyword evidence="4" id="KW-0539">Nucleus</keyword>
<dbReference type="HOGENOM" id="CLU_018409_1_0_1"/>
<dbReference type="InterPro" id="IPR045183">
    <property type="entry name" value="Ebi-like"/>
</dbReference>
<dbReference type="Pfam" id="PF12894">
    <property type="entry name" value="ANAPC4_WD40"/>
    <property type="match status" value="1"/>
</dbReference>
<evidence type="ECO:0000256" key="6">
    <source>
        <dbReference type="SAM" id="MobiDB-lite"/>
    </source>
</evidence>
<dbReference type="OrthoDB" id="1367865at2759"/>
<evidence type="ECO:0000259" key="7">
    <source>
        <dbReference type="Pfam" id="PF12894"/>
    </source>
</evidence>
<dbReference type="Proteomes" id="UP000019471">
    <property type="component" value="Unassembled WGS sequence"/>
</dbReference>
<dbReference type="PANTHER" id="PTHR22846:SF2">
    <property type="entry name" value="F-BOX-LIKE_WD REPEAT-CONTAINING PROTEIN EBI"/>
    <property type="match status" value="1"/>
</dbReference>
<dbReference type="Gene3D" id="1.20.960.30">
    <property type="match status" value="1"/>
</dbReference>
<comment type="caution">
    <text evidence="8">The sequence shown here is derived from an EMBL/GenBank/DDBJ whole genome shotgun (WGS) entry which is preliminary data.</text>
</comment>
<keyword evidence="9" id="KW-1185">Reference proteome</keyword>
<dbReference type="InterPro" id="IPR001680">
    <property type="entry name" value="WD40_rpt"/>
</dbReference>
<dbReference type="InterPro" id="IPR024977">
    <property type="entry name" value="Apc4-like_WD40_dom"/>
</dbReference>
<dbReference type="eggNOG" id="KOG0273">
    <property type="taxonomic scope" value="Eukaryota"/>
</dbReference>
<organism evidence="8 9">
    <name type="scientific">Cladophialophora psammophila CBS 110553</name>
    <dbReference type="NCBI Taxonomy" id="1182543"/>
    <lineage>
        <taxon>Eukaryota</taxon>
        <taxon>Fungi</taxon>
        <taxon>Dikarya</taxon>
        <taxon>Ascomycota</taxon>
        <taxon>Pezizomycotina</taxon>
        <taxon>Eurotiomycetes</taxon>
        <taxon>Chaetothyriomycetidae</taxon>
        <taxon>Chaetothyriales</taxon>
        <taxon>Herpotrichiellaceae</taxon>
        <taxon>Cladophialophora</taxon>
    </lineage>
</organism>
<evidence type="ECO:0000256" key="3">
    <source>
        <dbReference type="ARBA" id="ARBA00022737"/>
    </source>
</evidence>
<reference evidence="8 9" key="1">
    <citation type="submission" date="2013-03" db="EMBL/GenBank/DDBJ databases">
        <title>The Genome Sequence of Cladophialophora psammophila CBS 110553.</title>
        <authorList>
            <consortium name="The Broad Institute Genomics Platform"/>
            <person name="Cuomo C."/>
            <person name="de Hoog S."/>
            <person name="Gorbushina A."/>
            <person name="Walker B."/>
            <person name="Young S.K."/>
            <person name="Zeng Q."/>
            <person name="Gargeya S."/>
            <person name="Fitzgerald M."/>
            <person name="Haas B."/>
            <person name="Abouelleil A."/>
            <person name="Allen A.W."/>
            <person name="Alvarado L."/>
            <person name="Arachchi H.M."/>
            <person name="Berlin A.M."/>
            <person name="Chapman S.B."/>
            <person name="Gainer-Dewar J."/>
            <person name="Goldberg J."/>
            <person name="Griggs A."/>
            <person name="Gujja S."/>
            <person name="Hansen M."/>
            <person name="Howarth C."/>
            <person name="Imamovic A."/>
            <person name="Ireland A."/>
            <person name="Larimer J."/>
            <person name="McCowan C."/>
            <person name="Murphy C."/>
            <person name="Pearson M."/>
            <person name="Poon T.W."/>
            <person name="Priest M."/>
            <person name="Roberts A."/>
            <person name="Saif S."/>
            <person name="Shea T."/>
            <person name="Sisk P."/>
            <person name="Sykes S."/>
            <person name="Wortman J."/>
            <person name="Nusbaum C."/>
            <person name="Birren B."/>
        </authorList>
    </citation>
    <scope>NUCLEOTIDE SEQUENCE [LARGE SCALE GENOMIC DNA]</scope>
    <source>
        <strain evidence="8 9">CBS 110553</strain>
    </source>
</reference>
<dbReference type="RefSeq" id="XP_007742859.1">
    <property type="nucleotide sequence ID" value="XM_007744669.1"/>
</dbReference>
<dbReference type="SMART" id="SM00320">
    <property type="entry name" value="WD40"/>
    <property type="match status" value="5"/>
</dbReference>
<evidence type="ECO:0000256" key="1">
    <source>
        <dbReference type="ARBA" id="ARBA00004123"/>
    </source>
</evidence>
<feature type="domain" description="Anaphase-promoting complex subunit 4-like WD40" evidence="7">
    <location>
        <begin position="333"/>
        <end position="392"/>
    </location>
</feature>
<evidence type="ECO:0000256" key="5">
    <source>
        <dbReference type="PROSITE-ProRule" id="PRU00221"/>
    </source>
</evidence>
<dbReference type="AlphaFoldDB" id="W9WXI7"/>
<evidence type="ECO:0000256" key="2">
    <source>
        <dbReference type="ARBA" id="ARBA00022574"/>
    </source>
</evidence>
<keyword evidence="2 5" id="KW-0853">WD repeat</keyword>
<comment type="subcellular location">
    <subcellularLocation>
        <location evidence="1">Nucleus</location>
    </subcellularLocation>
</comment>
<proteinExistence type="predicted"/>
<dbReference type="SUPFAM" id="SSF50978">
    <property type="entry name" value="WD40 repeat-like"/>
    <property type="match status" value="1"/>
</dbReference>
<dbReference type="Pfam" id="PF00400">
    <property type="entry name" value="WD40"/>
    <property type="match status" value="2"/>
</dbReference>
<dbReference type="PROSITE" id="PS50082">
    <property type="entry name" value="WD_REPEATS_2"/>
    <property type="match status" value="1"/>
</dbReference>
<dbReference type="Pfam" id="PF08513">
    <property type="entry name" value="LisH"/>
    <property type="match status" value="1"/>
</dbReference>
<protein>
    <recommendedName>
        <fullName evidence="7">Anaphase-promoting complex subunit 4-like WD40 domain-containing protein</fullName>
    </recommendedName>
</protein>
<dbReference type="STRING" id="1182543.W9WXI7"/>
<dbReference type="GeneID" id="19188786"/>